<reference evidence="1 2" key="1">
    <citation type="journal article" date="2018" name="Front. Microbiol.">
        <title>Genome-Wide Analysis of Corynespora cassiicola Leaf Fall Disease Putative Effectors.</title>
        <authorList>
            <person name="Lopez D."/>
            <person name="Ribeiro S."/>
            <person name="Label P."/>
            <person name="Fumanal B."/>
            <person name="Venisse J.S."/>
            <person name="Kohler A."/>
            <person name="de Oliveira R.R."/>
            <person name="Labutti K."/>
            <person name="Lipzen A."/>
            <person name="Lail K."/>
            <person name="Bauer D."/>
            <person name="Ohm R.A."/>
            <person name="Barry K.W."/>
            <person name="Spatafora J."/>
            <person name="Grigoriev I.V."/>
            <person name="Martin F.M."/>
            <person name="Pujade-Renaud V."/>
        </authorList>
    </citation>
    <scope>NUCLEOTIDE SEQUENCE [LARGE SCALE GENOMIC DNA]</scope>
    <source>
        <strain evidence="1 2">Philippines</strain>
    </source>
</reference>
<name>A0A2T2NCK5_CORCC</name>
<accession>A0A2T2NCK5</accession>
<gene>
    <name evidence="1" type="ORF">BS50DRAFT_679492</name>
</gene>
<proteinExistence type="predicted"/>
<evidence type="ECO:0000313" key="1">
    <source>
        <dbReference type="EMBL" id="PSN63154.1"/>
    </source>
</evidence>
<sequence length="438" mass="51538">MKTSEHPFIRALRQGLVDYRMKSPAHCVLQIALGFPYNIDRWLTRETKVKMEFSTWNRPPIEVMCRPQFRTDTFLEKIQVLSRGQWISLHQFLWRDFPPVHALVDQSTMLEWWVSNGKYFNWEGLPTEIKEHIIEYCILEPTKRKVFGQHRPKKLNEIIIRLGLWASLLRTSLQVRAIVLRKCLENFHIYSFRAADLLCRLDRLSSFFQITDLKNVPTNPQEWTMAETYALHPKIYPHLSRFSTFRHGLRKIGLRFSFVDTMHFFKVEAGGFQQAFPDSYHCDCDIFETLPNLKYVLINLPSTTMGIKEDKMEPNRAKIFHPESPCPRLLHRLIYEPVAYLLAHYDVEVLGFGDEEEVRRYRELRLAATASLKFTHDELAELYAECGGGVQLPLEDIILHRNSLHNLKVTENPQETFDNHIYPPRCICDVPCIQTFDV</sequence>
<organism evidence="1 2">
    <name type="scientific">Corynespora cassiicola Philippines</name>
    <dbReference type="NCBI Taxonomy" id="1448308"/>
    <lineage>
        <taxon>Eukaryota</taxon>
        <taxon>Fungi</taxon>
        <taxon>Dikarya</taxon>
        <taxon>Ascomycota</taxon>
        <taxon>Pezizomycotina</taxon>
        <taxon>Dothideomycetes</taxon>
        <taxon>Pleosporomycetidae</taxon>
        <taxon>Pleosporales</taxon>
        <taxon>Corynesporascaceae</taxon>
        <taxon>Corynespora</taxon>
    </lineage>
</organism>
<evidence type="ECO:0000313" key="2">
    <source>
        <dbReference type="Proteomes" id="UP000240883"/>
    </source>
</evidence>
<dbReference type="AlphaFoldDB" id="A0A2T2NCK5"/>
<dbReference type="Proteomes" id="UP000240883">
    <property type="component" value="Unassembled WGS sequence"/>
</dbReference>
<keyword evidence="2" id="KW-1185">Reference proteome</keyword>
<dbReference type="OrthoDB" id="3781946at2759"/>
<dbReference type="EMBL" id="KZ678140">
    <property type="protein sequence ID" value="PSN63154.1"/>
    <property type="molecule type" value="Genomic_DNA"/>
</dbReference>
<protein>
    <submittedName>
        <fullName evidence="1">Uncharacterized protein</fullName>
    </submittedName>
</protein>